<comment type="caution">
    <text evidence="1">The sequence shown here is derived from an EMBL/GenBank/DDBJ whole genome shotgun (WGS) entry which is preliminary data.</text>
</comment>
<accession>A0A7J7MPN1</accession>
<dbReference type="Proteomes" id="UP000541444">
    <property type="component" value="Unassembled WGS sequence"/>
</dbReference>
<keyword evidence="2" id="KW-1185">Reference proteome</keyword>
<dbReference type="EMBL" id="JACGCM010001296">
    <property type="protein sequence ID" value="KAF6156846.1"/>
    <property type="molecule type" value="Genomic_DNA"/>
</dbReference>
<evidence type="ECO:0000313" key="1">
    <source>
        <dbReference type="EMBL" id="KAF6156846.1"/>
    </source>
</evidence>
<organism evidence="1 2">
    <name type="scientific">Kingdonia uniflora</name>
    <dbReference type="NCBI Taxonomy" id="39325"/>
    <lineage>
        <taxon>Eukaryota</taxon>
        <taxon>Viridiplantae</taxon>
        <taxon>Streptophyta</taxon>
        <taxon>Embryophyta</taxon>
        <taxon>Tracheophyta</taxon>
        <taxon>Spermatophyta</taxon>
        <taxon>Magnoliopsida</taxon>
        <taxon>Ranunculales</taxon>
        <taxon>Circaeasteraceae</taxon>
        <taxon>Kingdonia</taxon>
    </lineage>
</organism>
<gene>
    <name evidence="1" type="ORF">GIB67_015551</name>
</gene>
<protein>
    <submittedName>
        <fullName evidence="1">Uncharacterized protein</fullName>
    </submittedName>
</protein>
<sequence length="100" mass="11385">MLVDVLLVFLVLRRFYICLLGLARGYRLKKGKSLEEVLKSSTKQLAKLLGFDETPINMVDLDLVPVEHMEIAEVSPAPKLYISKTDPVSKELTSVRSYRF</sequence>
<proteinExistence type="predicted"/>
<name>A0A7J7MPN1_9MAGN</name>
<dbReference type="AlphaFoldDB" id="A0A7J7MPN1"/>
<reference evidence="1 2" key="1">
    <citation type="journal article" date="2020" name="IScience">
        <title>Genome Sequencing of the Endangered Kingdonia uniflora (Circaeasteraceae, Ranunculales) Reveals Potential Mechanisms of Evolutionary Specialization.</title>
        <authorList>
            <person name="Sun Y."/>
            <person name="Deng T."/>
            <person name="Zhang A."/>
            <person name="Moore M.J."/>
            <person name="Landis J.B."/>
            <person name="Lin N."/>
            <person name="Zhang H."/>
            <person name="Zhang X."/>
            <person name="Huang J."/>
            <person name="Zhang X."/>
            <person name="Sun H."/>
            <person name="Wang H."/>
        </authorList>
    </citation>
    <scope>NUCLEOTIDE SEQUENCE [LARGE SCALE GENOMIC DNA]</scope>
    <source>
        <strain evidence="1">TB1705</strain>
        <tissue evidence="1">Leaf</tissue>
    </source>
</reference>
<evidence type="ECO:0000313" key="2">
    <source>
        <dbReference type="Proteomes" id="UP000541444"/>
    </source>
</evidence>